<dbReference type="Gene3D" id="3.20.20.80">
    <property type="entry name" value="Glycosidases"/>
    <property type="match status" value="1"/>
</dbReference>
<dbReference type="InterPro" id="IPR006311">
    <property type="entry name" value="TAT_signal"/>
</dbReference>
<dbReference type="Pfam" id="PF14200">
    <property type="entry name" value="RicinB_lectin_2"/>
    <property type="match status" value="2"/>
</dbReference>
<name>A0A0X3VMC8_9ACTN</name>
<evidence type="ECO:0000256" key="6">
    <source>
        <dbReference type="ARBA" id="ARBA00023295"/>
    </source>
</evidence>
<evidence type="ECO:0000259" key="8">
    <source>
        <dbReference type="Pfam" id="PF14200"/>
    </source>
</evidence>
<dbReference type="InterPro" id="IPR013780">
    <property type="entry name" value="Glyco_hydro_b"/>
</dbReference>
<dbReference type="InterPro" id="IPR035992">
    <property type="entry name" value="Ricin_B-like_lectins"/>
</dbReference>
<feature type="domain" description="Ricin B lectin" evidence="8">
    <location>
        <begin position="547"/>
        <end position="621"/>
    </location>
</feature>
<evidence type="ECO:0000256" key="1">
    <source>
        <dbReference type="ARBA" id="ARBA00004071"/>
    </source>
</evidence>
<dbReference type="OrthoDB" id="5526311at2"/>
<dbReference type="Proteomes" id="UP000053923">
    <property type="component" value="Unassembled WGS sequence"/>
</dbReference>
<evidence type="ECO:0000256" key="5">
    <source>
        <dbReference type="ARBA" id="ARBA00022801"/>
    </source>
</evidence>
<keyword evidence="6" id="KW-0326">Glycosidase</keyword>
<dbReference type="PROSITE" id="PS51318">
    <property type="entry name" value="TAT"/>
    <property type="match status" value="1"/>
</dbReference>
<dbReference type="PANTHER" id="PTHR10030:SF37">
    <property type="entry name" value="ALPHA-L-FUCOSIDASE-RELATED"/>
    <property type="match status" value="1"/>
</dbReference>
<dbReference type="InterPro" id="IPR019546">
    <property type="entry name" value="TAT_signal_bac_arc"/>
</dbReference>
<evidence type="ECO:0000256" key="3">
    <source>
        <dbReference type="ARBA" id="ARBA00012662"/>
    </source>
</evidence>
<dbReference type="PANTHER" id="PTHR10030">
    <property type="entry name" value="ALPHA-L-FUCOSIDASE"/>
    <property type="match status" value="1"/>
</dbReference>
<dbReference type="Gene3D" id="2.80.10.50">
    <property type="match status" value="1"/>
</dbReference>
<keyword evidence="10" id="KW-1185">Reference proteome</keyword>
<dbReference type="Gene3D" id="2.60.40.1180">
    <property type="entry name" value="Golgi alpha-mannosidase II"/>
    <property type="match status" value="1"/>
</dbReference>
<proteinExistence type="inferred from homology"/>
<dbReference type="RefSeq" id="WP_062698365.1">
    <property type="nucleotide sequence ID" value="NZ_LLZG01000013.1"/>
</dbReference>
<dbReference type="PRINTS" id="PR00741">
    <property type="entry name" value="GLHYDRLASE29"/>
</dbReference>
<keyword evidence="4" id="KW-0732">Signal</keyword>
<dbReference type="InterPro" id="IPR000933">
    <property type="entry name" value="Glyco_hydro_29"/>
</dbReference>
<comment type="caution">
    <text evidence="9">The sequence shown here is derived from an EMBL/GenBank/DDBJ whole genome shotgun (WGS) entry which is preliminary data.</text>
</comment>
<dbReference type="GO" id="GO:0004560">
    <property type="term" value="F:alpha-L-fucosidase activity"/>
    <property type="evidence" value="ECO:0007669"/>
    <property type="project" value="InterPro"/>
</dbReference>
<dbReference type="AlphaFoldDB" id="A0A0X3VMC8"/>
<dbReference type="EMBL" id="LLZG01000013">
    <property type="protein sequence ID" value="KUL45432.1"/>
    <property type="molecule type" value="Genomic_DNA"/>
</dbReference>
<evidence type="ECO:0000259" key="7">
    <source>
        <dbReference type="Pfam" id="PF01120"/>
    </source>
</evidence>
<dbReference type="SUPFAM" id="SSF50370">
    <property type="entry name" value="Ricin B-like lectins"/>
    <property type="match status" value="1"/>
</dbReference>
<feature type="domain" description="Ricin B lectin" evidence="8">
    <location>
        <begin position="629"/>
        <end position="683"/>
    </location>
</feature>
<dbReference type="InterPro" id="IPR011024">
    <property type="entry name" value="G_crystallin-like"/>
</dbReference>
<dbReference type="InterPro" id="IPR000772">
    <property type="entry name" value="Ricin_B_lectin"/>
</dbReference>
<dbReference type="GO" id="GO:0005764">
    <property type="term" value="C:lysosome"/>
    <property type="evidence" value="ECO:0007669"/>
    <property type="project" value="TreeGrafter"/>
</dbReference>
<dbReference type="SUPFAM" id="SSF49695">
    <property type="entry name" value="gamma-Crystallin-like"/>
    <property type="match status" value="1"/>
</dbReference>
<dbReference type="CDD" id="cd00161">
    <property type="entry name" value="beta-trefoil_Ricin-like"/>
    <property type="match status" value="1"/>
</dbReference>
<evidence type="ECO:0000313" key="9">
    <source>
        <dbReference type="EMBL" id="KUL45432.1"/>
    </source>
</evidence>
<dbReference type="InterPro" id="IPR057739">
    <property type="entry name" value="Glyco_hydro_29_N"/>
</dbReference>
<feature type="domain" description="Glycoside hydrolase family 29 N-terminal" evidence="7">
    <location>
        <begin position="43"/>
        <end position="362"/>
    </location>
</feature>
<dbReference type="GO" id="GO:0016139">
    <property type="term" value="P:glycoside catabolic process"/>
    <property type="evidence" value="ECO:0007669"/>
    <property type="project" value="TreeGrafter"/>
</dbReference>
<keyword evidence="5 9" id="KW-0378">Hydrolase</keyword>
<dbReference type="InterPro" id="IPR016286">
    <property type="entry name" value="FUC_metazoa-typ"/>
</dbReference>
<dbReference type="GO" id="GO:0006004">
    <property type="term" value="P:fucose metabolic process"/>
    <property type="evidence" value="ECO:0007669"/>
    <property type="project" value="InterPro"/>
</dbReference>
<dbReference type="NCBIfam" id="TIGR01409">
    <property type="entry name" value="TAT_signal_seq"/>
    <property type="match status" value="1"/>
</dbReference>
<dbReference type="Pfam" id="PF01120">
    <property type="entry name" value="Alpha_L_fucos"/>
    <property type="match status" value="1"/>
</dbReference>
<comment type="similarity">
    <text evidence="2">Belongs to the glycosyl hydrolase 29 family.</text>
</comment>
<dbReference type="EC" id="3.2.1.51" evidence="3"/>
<accession>A0A0X3VMC8</accession>
<gene>
    <name evidence="9" type="ORF">ADL12_03575</name>
</gene>
<sequence length="684" mass="74892">MSSASLSRRSLMKAAALAGGVAAFGLPQVLWPATAEAYTVPSKMDWWYQARFGMFIHYGSYSALGQGEWAFDTQQWSKANYQTQVTQNFNPSQFNAAAIAELAKNAGMKYLVITAKHHEGYAMWDSNVPGFTDSTGTKQYNLRDYNGIQSDPLMNLKTECESRGIKFCLYYSILDWNHPSQTDRHESGLTTMSSQAARTAYIADMKAQLQELLDRYDPALLWFDGDWFGEPSSPTLEDWWLESDGVDLYNWLIARKPGLIVNERVKRDHRLGDYAVAEFGIPSEPMGRPWERCATMNGAWGYNAGSENSYRSVKDIIQELVTVVSRDGNLLLNIGPKGDGSVPAGSQTVLNGLASWMSTYGDSIHGTSGGPFTSEPAWGKVTKKDGKLFAHVFSWPTNGQLRIPRIDNTISRVYLLNNPSVSLSYTVTDQINVTVPATAPNANVSVVCVEVQGMPMSVSPAVFSNVDYQGTRAVLPLGSYTSSQLSAAGLGPAMASSILVPNGYRVTGYSGDNFTGTAWTFTSNAADLRVTGNNDAIASLRVTFNPATYFRLGNVTSGLVLDSGGNFTSGSNLKQWEPIDHNNVQWQAIELGNGYYRLVNRTNSLVADGWGATNNGDPARQRAWDGSNTQQWQITHRGQGQYSIANRSTGLVLDGGGMVAAGAVAKQWTWQQHTNLLWTFRPVG</sequence>
<comment type="function">
    <text evidence="1">Alpha-L-fucosidase is responsible for hydrolyzing the alpha-1,6-linked fucose joined to the reducing-end N-acetylglucosamine of the carbohydrate moieties of glycoproteins.</text>
</comment>
<dbReference type="SUPFAM" id="SSF51445">
    <property type="entry name" value="(Trans)glycosidases"/>
    <property type="match status" value="1"/>
</dbReference>
<reference evidence="10" key="1">
    <citation type="submission" date="2015-10" db="EMBL/GenBank/DDBJ databases">
        <authorList>
            <person name="Ju K.-S."/>
            <person name="Doroghazi J.R."/>
            <person name="Metcalf W.W."/>
        </authorList>
    </citation>
    <scope>NUCLEOTIDE SEQUENCE [LARGE SCALE GENOMIC DNA]</scope>
    <source>
        <strain evidence="10">NRRL 3151</strain>
    </source>
</reference>
<dbReference type="InterPro" id="IPR017853">
    <property type="entry name" value="GH"/>
</dbReference>
<dbReference type="Gene3D" id="2.60.20.10">
    <property type="entry name" value="Crystallins"/>
    <property type="match status" value="1"/>
</dbReference>
<evidence type="ECO:0000256" key="4">
    <source>
        <dbReference type="ARBA" id="ARBA00022729"/>
    </source>
</evidence>
<dbReference type="SMART" id="SM00812">
    <property type="entry name" value="Alpha_L_fucos"/>
    <property type="match status" value="1"/>
</dbReference>
<evidence type="ECO:0000256" key="2">
    <source>
        <dbReference type="ARBA" id="ARBA00007951"/>
    </source>
</evidence>
<organism evidence="9 10">
    <name type="scientific">Streptomyces regalis</name>
    <dbReference type="NCBI Taxonomy" id="68262"/>
    <lineage>
        <taxon>Bacteria</taxon>
        <taxon>Bacillati</taxon>
        <taxon>Actinomycetota</taxon>
        <taxon>Actinomycetes</taxon>
        <taxon>Kitasatosporales</taxon>
        <taxon>Streptomycetaceae</taxon>
        <taxon>Streptomyces</taxon>
    </lineage>
</organism>
<protein>
    <recommendedName>
        <fullName evidence="3">alpha-L-fucosidase</fullName>
        <ecNumber evidence="3">3.2.1.51</ecNumber>
    </recommendedName>
</protein>
<evidence type="ECO:0000313" key="10">
    <source>
        <dbReference type="Proteomes" id="UP000053923"/>
    </source>
</evidence>